<keyword evidence="2" id="KW-1185">Reference proteome</keyword>
<organism evidence="1 2">
    <name type="scientific">Funneliformis geosporum</name>
    <dbReference type="NCBI Taxonomy" id="1117311"/>
    <lineage>
        <taxon>Eukaryota</taxon>
        <taxon>Fungi</taxon>
        <taxon>Fungi incertae sedis</taxon>
        <taxon>Mucoromycota</taxon>
        <taxon>Glomeromycotina</taxon>
        <taxon>Glomeromycetes</taxon>
        <taxon>Glomerales</taxon>
        <taxon>Glomeraceae</taxon>
        <taxon>Funneliformis</taxon>
    </lineage>
</organism>
<gene>
    <name evidence="1" type="ORF">FWILDA_LOCUS5923</name>
</gene>
<sequence>MSQSRLFIQASDKLTHTEMTKSSPLGKINNCIVQYVSSIKFGGPDHMRRCNFFRWDSPNENENDVNEQSFLARNRNEIPYVSNVILLVNLDRVQFGKFYLKIVK</sequence>
<dbReference type="AlphaFoldDB" id="A0A9W4SN65"/>
<evidence type="ECO:0000313" key="2">
    <source>
        <dbReference type="Proteomes" id="UP001153678"/>
    </source>
</evidence>
<proteinExistence type="predicted"/>
<reference evidence="1" key="1">
    <citation type="submission" date="2022-08" db="EMBL/GenBank/DDBJ databases">
        <authorList>
            <person name="Kallberg Y."/>
            <person name="Tangrot J."/>
            <person name="Rosling A."/>
        </authorList>
    </citation>
    <scope>NUCLEOTIDE SEQUENCE</scope>
    <source>
        <strain evidence="1">Wild A</strain>
    </source>
</reference>
<name>A0A9W4SN65_9GLOM</name>
<dbReference type="EMBL" id="CAMKVN010001020">
    <property type="protein sequence ID" value="CAI2173116.1"/>
    <property type="molecule type" value="Genomic_DNA"/>
</dbReference>
<accession>A0A9W4SN65</accession>
<evidence type="ECO:0000313" key="1">
    <source>
        <dbReference type="EMBL" id="CAI2173116.1"/>
    </source>
</evidence>
<dbReference type="Proteomes" id="UP001153678">
    <property type="component" value="Unassembled WGS sequence"/>
</dbReference>
<comment type="caution">
    <text evidence="1">The sequence shown here is derived from an EMBL/GenBank/DDBJ whole genome shotgun (WGS) entry which is preliminary data.</text>
</comment>
<protein>
    <submittedName>
        <fullName evidence="1">9051_t:CDS:1</fullName>
    </submittedName>
</protein>